<dbReference type="Pfam" id="PF17921">
    <property type="entry name" value="Integrase_H2C2"/>
    <property type="match status" value="1"/>
</dbReference>
<dbReference type="AlphaFoldDB" id="A0A4Y2G2Z9"/>
<organism evidence="2 3">
    <name type="scientific">Araneus ventricosus</name>
    <name type="common">Orbweaver spider</name>
    <name type="synonym">Epeira ventricosa</name>
    <dbReference type="NCBI Taxonomy" id="182803"/>
    <lineage>
        <taxon>Eukaryota</taxon>
        <taxon>Metazoa</taxon>
        <taxon>Ecdysozoa</taxon>
        <taxon>Arthropoda</taxon>
        <taxon>Chelicerata</taxon>
        <taxon>Arachnida</taxon>
        <taxon>Araneae</taxon>
        <taxon>Araneomorphae</taxon>
        <taxon>Entelegynae</taxon>
        <taxon>Araneoidea</taxon>
        <taxon>Araneidae</taxon>
        <taxon>Araneus</taxon>
    </lineage>
</organism>
<dbReference type="OrthoDB" id="422540at2759"/>
<dbReference type="EMBL" id="BGPR01001188">
    <property type="protein sequence ID" value="GBM47647.1"/>
    <property type="molecule type" value="Genomic_DNA"/>
</dbReference>
<keyword evidence="3" id="KW-1185">Reference proteome</keyword>
<name>A0A4Y2G2Z9_ARAVE</name>
<proteinExistence type="predicted"/>
<comment type="caution">
    <text evidence="2">The sequence shown here is derived from an EMBL/GenBank/DDBJ whole genome shotgun (WGS) entry which is preliminary data.</text>
</comment>
<evidence type="ECO:0000313" key="3">
    <source>
        <dbReference type="Proteomes" id="UP000499080"/>
    </source>
</evidence>
<gene>
    <name evidence="2" type="ORF">AVEN_120088_1</name>
</gene>
<accession>A0A4Y2G2Z9</accession>
<dbReference type="Proteomes" id="UP000499080">
    <property type="component" value="Unassembled WGS sequence"/>
</dbReference>
<evidence type="ECO:0000259" key="1">
    <source>
        <dbReference type="Pfam" id="PF17921"/>
    </source>
</evidence>
<dbReference type="InterPro" id="IPR041588">
    <property type="entry name" value="Integrase_H2C2"/>
</dbReference>
<dbReference type="Gene3D" id="1.10.340.70">
    <property type="match status" value="1"/>
</dbReference>
<feature type="domain" description="Integrase zinc-binding" evidence="1">
    <location>
        <begin position="48"/>
        <end position="91"/>
    </location>
</feature>
<reference evidence="2 3" key="1">
    <citation type="journal article" date="2019" name="Sci. Rep.">
        <title>Orb-weaving spider Araneus ventricosus genome elucidates the spidroin gene catalogue.</title>
        <authorList>
            <person name="Kono N."/>
            <person name="Nakamura H."/>
            <person name="Ohtoshi R."/>
            <person name="Moran D.A.P."/>
            <person name="Shinohara A."/>
            <person name="Yoshida Y."/>
            <person name="Fujiwara M."/>
            <person name="Mori M."/>
            <person name="Tomita M."/>
            <person name="Arakawa K."/>
        </authorList>
    </citation>
    <scope>NUCLEOTIDE SEQUENCE [LARGE SCALE GENOMIC DNA]</scope>
</reference>
<protein>
    <recommendedName>
        <fullName evidence="1">Integrase zinc-binding domain-containing protein</fullName>
    </recommendedName>
</protein>
<evidence type="ECO:0000313" key="2">
    <source>
        <dbReference type="EMBL" id="GBM47647.1"/>
    </source>
</evidence>
<sequence>MATAQDSDGEFRSLLETDTGLKFKQLSFPSSKQFLYCDISTDKIRPYVPVSFRKKVFDLLHGLSHPGMKATTDLIKKRFVWSLMNKDIQMWGKCFLITFVLSLRFTTVT</sequence>